<dbReference type="GeneID" id="24423879"/>
<dbReference type="GO" id="GO:0006412">
    <property type="term" value="P:translation"/>
    <property type="evidence" value="ECO:0007669"/>
    <property type="project" value="InterPro"/>
</dbReference>
<dbReference type="InterPro" id="IPR036967">
    <property type="entry name" value="Ribosomal_uS11_sf"/>
</dbReference>
<protein>
    <recommendedName>
        <fullName evidence="5">30S ribosomal protein S11</fullName>
    </recommendedName>
</protein>
<proteinExistence type="predicted"/>
<gene>
    <name evidence="3" type="ORF">BMR1_02g00445</name>
</gene>
<keyword evidence="4" id="KW-1185">Reference proteome</keyword>
<accession>I7IPV6</accession>
<reference evidence="3 4" key="3">
    <citation type="journal article" date="2016" name="Sci. Rep.">
        <title>Genome-wide diversity and gene expression profiling of Babesia microti isolates identify polymorphic genes that mediate host-pathogen interactions.</title>
        <authorList>
            <person name="Silva J.C."/>
            <person name="Cornillot E."/>
            <person name="McCracken C."/>
            <person name="Usmani-Brown S."/>
            <person name="Dwivedi A."/>
            <person name="Ifeonu O.O."/>
            <person name="Crabtree J."/>
            <person name="Gotia H.T."/>
            <person name="Virji A.Z."/>
            <person name="Reynes C."/>
            <person name="Colinge J."/>
            <person name="Kumar V."/>
            <person name="Lawres L."/>
            <person name="Pazzi J.E."/>
            <person name="Pablo J.V."/>
            <person name="Hung C."/>
            <person name="Brancato J."/>
            <person name="Kumari P."/>
            <person name="Orvis J."/>
            <person name="Tretina K."/>
            <person name="Chibucos M."/>
            <person name="Ott S."/>
            <person name="Sadzewicz L."/>
            <person name="Sengamalay N."/>
            <person name="Shetty A.C."/>
            <person name="Su Q."/>
            <person name="Tallon L."/>
            <person name="Fraser C.M."/>
            <person name="Frutos R."/>
            <person name="Molina D.M."/>
            <person name="Krause P.J."/>
            <person name="Ben Mamoun C."/>
        </authorList>
    </citation>
    <scope>NUCLEOTIDE SEQUENCE [LARGE SCALE GENOMIC DNA]</scope>
    <source>
        <strain evidence="3 4">RI</strain>
    </source>
</reference>
<dbReference type="Gene3D" id="3.30.420.80">
    <property type="entry name" value="Ribosomal protein S11"/>
    <property type="match status" value="1"/>
</dbReference>
<sequence length="152" mass="17706">MNRIQGSVLRMRRMAGRPEFHSIDRDRHGHIIEPTDVFMLVLTTSKNNVHAQIVDRSKNYKTIFGSFAGNVGFHKAERKTERCAYRIGENIARKCRRLGIFVVDIKFRRVMRIDAVLQAIQALGLKVRQLIHEPKIPKTSAHAVRPRRRRRV</sequence>
<reference evidence="3 4" key="1">
    <citation type="journal article" date="2012" name="Nucleic Acids Res.">
        <title>Sequencing of the smallest Apicomplexan genome from the human pathogen Babesia microti.</title>
        <authorList>
            <person name="Cornillot E."/>
            <person name="Hadj-Kaddour K."/>
            <person name="Dassouli A."/>
            <person name="Noel B."/>
            <person name="Ranwez V."/>
            <person name="Vacherie B."/>
            <person name="Augagneur Y."/>
            <person name="Bres V."/>
            <person name="Duclos A."/>
            <person name="Randazzo S."/>
            <person name="Carcy B."/>
            <person name="Debierre-Grockiego F."/>
            <person name="Delbecq S."/>
            <person name="Moubri-Menage K."/>
            <person name="Shams-Eldin H."/>
            <person name="Usmani-Brown S."/>
            <person name="Bringaud F."/>
            <person name="Wincker P."/>
            <person name="Vivares C.P."/>
            <person name="Schwarz R.T."/>
            <person name="Schetters T.P."/>
            <person name="Krause P.J."/>
            <person name="Gorenflot A."/>
            <person name="Berry V."/>
            <person name="Barbe V."/>
            <person name="Ben Mamoun C."/>
        </authorList>
    </citation>
    <scope>NUCLEOTIDE SEQUENCE [LARGE SCALE GENOMIC DNA]</scope>
    <source>
        <strain evidence="3 4">RI</strain>
    </source>
</reference>
<dbReference type="KEGG" id="bmic:BMR1_02g00445"/>
<dbReference type="GO" id="GO:0003735">
    <property type="term" value="F:structural constituent of ribosome"/>
    <property type="evidence" value="ECO:0007669"/>
    <property type="project" value="InterPro"/>
</dbReference>
<dbReference type="VEuPathDB" id="PiroplasmaDB:BMR1_02g00445"/>
<dbReference type="RefSeq" id="XP_012647864.1">
    <property type="nucleotide sequence ID" value="XM_012792410.1"/>
</dbReference>
<evidence type="ECO:0000256" key="1">
    <source>
        <dbReference type="ARBA" id="ARBA00022980"/>
    </source>
</evidence>
<reference evidence="3 4" key="2">
    <citation type="journal article" date="2013" name="PLoS ONE">
        <title>Whole genome mapping and re-organization of the nuclear and mitochondrial genomes of Babesia microti isolates.</title>
        <authorList>
            <person name="Cornillot E."/>
            <person name="Dassouli A."/>
            <person name="Garg A."/>
            <person name="Pachikara N."/>
            <person name="Randazzo S."/>
            <person name="Depoix D."/>
            <person name="Carcy B."/>
            <person name="Delbecq S."/>
            <person name="Frutos R."/>
            <person name="Silva J.C."/>
            <person name="Sutton R."/>
            <person name="Krause P.J."/>
            <person name="Mamoun C.B."/>
        </authorList>
    </citation>
    <scope>NUCLEOTIDE SEQUENCE [LARGE SCALE GENOMIC DNA]</scope>
    <source>
        <strain evidence="3 4">RI</strain>
    </source>
</reference>
<dbReference type="SUPFAM" id="SSF53137">
    <property type="entry name" value="Translational machinery components"/>
    <property type="match status" value="1"/>
</dbReference>
<keyword evidence="2" id="KW-0687">Ribonucleoprotein</keyword>
<dbReference type="Proteomes" id="UP000002899">
    <property type="component" value="Chromosome II"/>
</dbReference>
<dbReference type="GO" id="GO:1990904">
    <property type="term" value="C:ribonucleoprotein complex"/>
    <property type="evidence" value="ECO:0007669"/>
    <property type="project" value="UniProtKB-KW"/>
</dbReference>
<evidence type="ECO:0008006" key="5">
    <source>
        <dbReference type="Google" id="ProtNLM"/>
    </source>
</evidence>
<keyword evidence="1" id="KW-0689">Ribosomal protein</keyword>
<evidence type="ECO:0000313" key="4">
    <source>
        <dbReference type="Proteomes" id="UP000002899"/>
    </source>
</evidence>
<name>I7IPV6_BABMR</name>
<evidence type="ECO:0000313" key="3">
    <source>
        <dbReference type="EMBL" id="CCF73255.1"/>
    </source>
</evidence>
<dbReference type="AlphaFoldDB" id="I7IPV6"/>
<dbReference type="OMA" id="KTERCAY"/>
<dbReference type="GO" id="GO:0005840">
    <property type="term" value="C:ribosome"/>
    <property type="evidence" value="ECO:0007669"/>
    <property type="project" value="UniProtKB-KW"/>
</dbReference>
<dbReference type="OrthoDB" id="415302at2759"/>
<dbReference type="EMBL" id="FO082872">
    <property type="protein sequence ID" value="CCF73255.1"/>
    <property type="molecule type" value="Genomic_DNA"/>
</dbReference>
<organism evidence="3 4">
    <name type="scientific">Babesia microti (strain RI)</name>
    <dbReference type="NCBI Taxonomy" id="1133968"/>
    <lineage>
        <taxon>Eukaryota</taxon>
        <taxon>Sar</taxon>
        <taxon>Alveolata</taxon>
        <taxon>Apicomplexa</taxon>
        <taxon>Aconoidasida</taxon>
        <taxon>Piroplasmida</taxon>
        <taxon>Babesiidae</taxon>
        <taxon>Babesia</taxon>
    </lineage>
</organism>
<evidence type="ECO:0000256" key="2">
    <source>
        <dbReference type="ARBA" id="ARBA00023274"/>
    </source>
</evidence>